<evidence type="ECO:0000313" key="10">
    <source>
        <dbReference type="Proteomes" id="UP000324800"/>
    </source>
</evidence>
<gene>
    <name evidence="9" type="ORF">EZS28_029643</name>
</gene>
<evidence type="ECO:0000256" key="7">
    <source>
        <dbReference type="ARBA" id="ARBA00044712"/>
    </source>
</evidence>
<keyword evidence="5" id="KW-0694">RNA-binding</keyword>
<dbReference type="SUPFAM" id="SSF53335">
    <property type="entry name" value="S-adenosyl-L-methionine-dependent methyltransferases"/>
    <property type="match status" value="1"/>
</dbReference>
<evidence type="ECO:0000313" key="9">
    <source>
        <dbReference type="EMBL" id="KAA6374830.1"/>
    </source>
</evidence>
<dbReference type="Pfam" id="PF03291">
    <property type="entry name" value="mRNA_G-N7_MeTrfase"/>
    <property type="match status" value="1"/>
</dbReference>
<dbReference type="AlphaFoldDB" id="A0A5J4UXC8"/>
<feature type="domain" description="MRNA cap 0 methyltransferase" evidence="8">
    <location>
        <begin position="1"/>
        <end position="276"/>
    </location>
</feature>
<protein>
    <recommendedName>
        <fullName evidence="1">mRNA (guanine-N(7))-methyltransferase</fullName>
        <ecNumber evidence="1">2.1.1.56</ecNumber>
    </recommendedName>
</protein>
<comment type="caution">
    <text evidence="9">The sequence shown here is derived from an EMBL/GenBank/DDBJ whole genome shotgun (WGS) entry which is preliminary data.</text>
</comment>
<evidence type="ECO:0000256" key="2">
    <source>
        <dbReference type="ARBA" id="ARBA00022603"/>
    </source>
</evidence>
<dbReference type="GO" id="GO:0004482">
    <property type="term" value="F:mRNA 5'-cap (guanine-N7-)-methyltransferase activity"/>
    <property type="evidence" value="ECO:0007669"/>
    <property type="project" value="UniProtKB-EC"/>
</dbReference>
<proteinExistence type="predicted"/>
<keyword evidence="6" id="KW-0507">mRNA processing</keyword>
<evidence type="ECO:0000256" key="3">
    <source>
        <dbReference type="ARBA" id="ARBA00022679"/>
    </source>
</evidence>
<organism evidence="9 10">
    <name type="scientific">Streblomastix strix</name>
    <dbReference type="NCBI Taxonomy" id="222440"/>
    <lineage>
        <taxon>Eukaryota</taxon>
        <taxon>Metamonada</taxon>
        <taxon>Preaxostyla</taxon>
        <taxon>Oxymonadida</taxon>
        <taxon>Streblomastigidae</taxon>
        <taxon>Streblomastix</taxon>
    </lineage>
</organism>
<evidence type="ECO:0000256" key="5">
    <source>
        <dbReference type="ARBA" id="ARBA00022884"/>
    </source>
</evidence>
<dbReference type="Gene3D" id="3.40.50.150">
    <property type="entry name" value="Vaccinia Virus protein VP39"/>
    <property type="match status" value="1"/>
</dbReference>
<keyword evidence="6" id="KW-0506">mRNA capping</keyword>
<accession>A0A5J4UXC8</accession>
<dbReference type="GO" id="GO:0003723">
    <property type="term" value="F:RNA binding"/>
    <property type="evidence" value="ECO:0007669"/>
    <property type="project" value="UniProtKB-KW"/>
</dbReference>
<dbReference type="PANTHER" id="PTHR12189:SF2">
    <property type="entry name" value="MRNA CAP GUANINE-N7 METHYLTRANSFERASE"/>
    <property type="match status" value="1"/>
</dbReference>
<name>A0A5J4UXC8_9EUKA</name>
<dbReference type="EMBL" id="SNRW01011683">
    <property type="protein sequence ID" value="KAA6374830.1"/>
    <property type="molecule type" value="Genomic_DNA"/>
</dbReference>
<keyword evidence="2 9" id="KW-0489">Methyltransferase</keyword>
<keyword evidence="4" id="KW-0949">S-adenosyl-L-methionine</keyword>
<evidence type="ECO:0000256" key="4">
    <source>
        <dbReference type="ARBA" id="ARBA00022691"/>
    </source>
</evidence>
<keyword evidence="3 9" id="KW-0808">Transferase</keyword>
<dbReference type="OrthoDB" id="10248867at2759"/>
<evidence type="ECO:0000256" key="6">
    <source>
        <dbReference type="ARBA" id="ARBA00023042"/>
    </source>
</evidence>
<comment type="catalytic activity">
    <reaction evidence="7">
        <text>a 5'-end (5'-triphosphoguanosine)-ribonucleoside in mRNA + S-adenosyl-L-methionine = a 5'-end (N(7)-methyl 5'-triphosphoguanosine)-ribonucleoside in mRNA + S-adenosyl-L-homocysteine</text>
        <dbReference type="Rhea" id="RHEA:67008"/>
        <dbReference type="Rhea" id="RHEA-COMP:17166"/>
        <dbReference type="Rhea" id="RHEA-COMP:17167"/>
        <dbReference type="ChEBI" id="CHEBI:57856"/>
        <dbReference type="ChEBI" id="CHEBI:59789"/>
        <dbReference type="ChEBI" id="CHEBI:156461"/>
        <dbReference type="ChEBI" id="CHEBI:167617"/>
        <dbReference type="EC" id="2.1.1.56"/>
    </reaction>
</comment>
<evidence type="ECO:0000259" key="8">
    <source>
        <dbReference type="PROSITE" id="PS51562"/>
    </source>
</evidence>
<dbReference type="PANTHER" id="PTHR12189">
    <property type="entry name" value="MRNA GUANINE-7- METHYLTRANSFERASE"/>
    <property type="match status" value="1"/>
</dbReference>
<dbReference type="InterPro" id="IPR029063">
    <property type="entry name" value="SAM-dependent_MTases_sf"/>
</dbReference>
<dbReference type="GO" id="GO:0005634">
    <property type="term" value="C:nucleus"/>
    <property type="evidence" value="ECO:0007669"/>
    <property type="project" value="TreeGrafter"/>
</dbReference>
<evidence type="ECO:0000256" key="1">
    <source>
        <dbReference type="ARBA" id="ARBA00011926"/>
    </source>
</evidence>
<dbReference type="InterPro" id="IPR004971">
    <property type="entry name" value="mRNA_G-N7_MeTrfase_dom"/>
</dbReference>
<dbReference type="Proteomes" id="UP000324800">
    <property type="component" value="Unassembled WGS sequence"/>
</dbReference>
<reference evidence="9 10" key="1">
    <citation type="submission" date="2019-03" db="EMBL/GenBank/DDBJ databases">
        <title>Single cell metagenomics reveals metabolic interactions within the superorganism composed of flagellate Streblomastix strix and complex community of Bacteroidetes bacteria on its surface.</title>
        <authorList>
            <person name="Treitli S.C."/>
            <person name="Kolisko M."/>
            <person name="Husnik F."/>
            <person name="Keeling P."/>
            <person name="Hampl V."/>
        </authorList>
    </citation>
    <scope>NUCLEOTIDE SEQUENCE [LARGE SCALE GENOMIC DNA]</scope>
    <source>
        <strain evidence="9">ST1C</strain>
    </source>
</reference>
<sequence length="384" mass="44928">MASIAHYNTLAKQQRDVEERDESPILRQALLELGIGRGGDFNKIQSSNAYSLVGIDNSLQSLKEARDRYNKDISRNNFRLQLIEADFCIHGISSLLGERKMQLVSSQFALHYAFATGYTARRYFSTIQKSLEYGYRFIATFPNAIKIVKNIQDSPSHRFFGNRYFSVTFDNPFLARYGAKYRFRLDGAVNADEFLVHPDQFIKLAKEHELNTKFMLPFGQFYDKIVKNDKFDIWTKDIHDEAQFLLARMRIFDNFEFKKEEKEICSIYIATALEKEERHHSKQQDHLNMANNLPIPHFLYDHAVNILDAEKREKMYKMKTNQQQMKFENKFVKFGFVNNAEAEVEVEGISLAENQRILRGDDILLKIFSGMGLHDLARMRHIEK</sequence>
<dbReference type="PROSITE" id="PS51562">
    <property type="entry name" value="RNA_CAP0_MT"/>
    <property type="match status" value="1"/>
</dbReference>
<dbReference type="EC" id="2.1.1.56" evidence="1"/>
<dbReference type="InterPro" id="IPR039753">
    <property type="entry name" value="RG7MT1"/>
</dbReference>